<evidence type="ECO:0000313" key="2">
    <source>
        <dbReference type="EMBL" id="KKM06519.1"/>
    </source>
</evidence>
<dbReference type="Gene3D" id="3.40.190.10">
    <property type="entry name" value="Periplasmic binding protein-like II"/>
    <property type="match status" value="1"/>
</dbReference>
<keyword evidence="1" id="KW-1133">Transmembrane helix</keyword>
<evidence type="ECO:0000256" key="1">
    <source>
        <dbReference type="SAM" id="Phobius"/>
    </source>
</evidence>
<sequence>MPYNFRLIISGAIFFVMLTTMISCSKKEVDKHSIQIKGSDTEVNLVQRLSEVYMEKLPDVSIAITGGGSGTGIAALIN</sequence>
<feature type="transmembrane region" description="Helical" evidence="1">
    <location>
        <begin position="6"/>
        <end position="24"/>
    </location>
</feature>
<keyword evidence="1" id="KW-0472">Membrane</keyword>
<organism evidence="2">
    <name type="scientific">marine sediment metagenome</name>
    <dbReference type="NCBI Taxonomy" id="412755"/>
    <lineage>
        <taxon>unclassified sequences</taxon>
        <taxon>metagenomes</taxon>
        <taxon>ecological metagenomes</taxon>
    </lineage>
</organism>
<keyword evidence="1" id="KW-0812">Transmembrane</keyword>
<accession>A0A0F9H610</accession>
<name>A0A0F9H610_9ZZZZ</name>
<reference evidence="2" key="1">
    <citation type="journal article" date="2015" name="Nature">
        <title>Complex archaea that bridge the gap between prokaryotes and eukaryotes.</title>
        <authorList>
            <person name="Spang A."/>
            <person name="Saw J.H."/>
            <person name="Jorgensen S.L."/>
            <person name="Zaremba-Niedzwiedzka K."/>
            <person name="Martijn J."/>
            <person name="Lind A.E."/>
            <person name="van Eijk R."/>
            <person name="Schleper C."/>
            <person name="Guy L."/>
            <person name="Ettema T.J."/>
        </authorList>
    </citation>
    <scope>NUCLEOTIDE SEQUENCE</scope>
</reference>
<dbReference type="EMBL" id="LAZR01015974">
    <property type="protein sequence ID" value="KKM06519.1"/>
    <property type="molecule type" value="Genomic_DNA"/>
</dbReference>
<proteinExistence type="predicted"/>
<evidence type="ECO:0008006" key="3">
    <source>
        <dbReference type="Google" id="ProtNLM"/>
    </source>
</evidence>
<dbReference type="AlphaFoldDB" id="A0A0F9H610"/>
<protein>
    <recommendedName>
        <fullName evidence="3">PBP domain-containing protein</fullName>
    </recommendedName>
</protein>
<dbReference type="PROSITE" id="PS51257">
    <property type="entry name" value="PROKAR_LIPOPROTEIN"/>
    <property type="match status" value="1"/>
</dbReference>
<dbReference type="SUPFAM" id="SSF53850">
    <property type="entry name" value="Periplasmic binding protein-like II"/>
    <property type="match status" value="1"/>
</dbReference>
<comment type="caution">
    <text evidence="2">The sequence shown here is derived from an EMBL/GenBank/DDBJ whole genome shotgun (WGS) entry which is preliminary data.</text>
</comment>
<gene>
    <name evidence="2" type="ORF">LCGC14_1743150</name>
</gene>
<feature type="non-terminal residue" evidence="2">
    <location>
        <position position="78"/>
    </location>
</feature>